<feature type="repeat" description="RCC1" evidence="2">
    <location>
        <begin position="208"/>
        <end position="262"/>
    </location>
</feature>
<evidence type="ECO:0000256" key="3">
    <source>
        <dbReference type="SAM" id="MobiDB-lite"/>
    </source>
</evidence>
<sequence length="836" mass="85832">MTTSDINLDVPDSGAVFAFGKNVPTKFYIRNDTVVAAACGEGHAVVVTSSGRVFGFGQNDYGQLGLGHRNAQAKPSCVKKLREAGLHALRVACGPTHTLVMIEGGRCFGFGNNSDGQLTGEATDLPDPVELLYLDGKDIKDIAAGRSFNLMLSKQGDLYAWGSNAEGCLGQGAGLEESRDALVLVELPERVVAMAAGAYHAACVLANGQVYAWGESEGGKLGLPGSEEKEYFYTPQRVPLPDGQAARSVACGLQHTLVLTETGRLLSCGTGDSGQLGLGADRLYAPLMTPVEAVEDVEMTSVSAGERHSACVSGRSGHLYAFGDALHGKLGPTSRRGQSNQYRPFRTEALARLRIQRAICGNLLTLVLAAPRSPDDPELAAAEVDDTAAADFADDPLDPMSAMSPRPLSRTLAGKSGPGVEPDGSLASTLLVRRSTRSRMKFRESAARQSFGPTMTDSVDGGGLFANGGTANFELLRPRQRPKVDNAAAEEEIVQAKSQAAVECQPGVRVVSAPLAAADTDGGSPRVAEETADTAAAAAAATADDGPIPQHVMAVTQFDNLLQPPGDLSPDTDEEAAAQPEQVQEAKKPLPKKRSEAKPKKAVSEEADATYAEPRAKPKKKGSGRRSRPSLPPPPPPPPPPPQEQQAQQPPPSKPPSKPKQSSAAGKPAEPAVPVEAPAVAETQQQQQAAPEPIEGLPTPPPPPPPNSGMTKGVGCGRGRRQPPPADAAAPEAAGPAAAAETAEAAGKPQENGGAQEASGGSSGAVSGVGCGGRRRKPAASSAPTDKPESTTEATAATSDGGAPAVQNGGEAVPADGAAAPDGAKTEGGSRSCSIL</sequence>
<feature type="compositionally biased region" description="Pro residues" evidence="3">
    <location>
        <begin position="630"/>
        <end position="658"/>
    </location>
</feature>
<comment type="caution">
    <text evidence="5">The sequence shown here is derived from an EMBL/GenBank/DDBJ whole genome shotgun (WGS) entry which is preliminary data.</text>
</comment>
<evidence type="ECO:0000256" key="1">
    <source>
        <dbReference type="ARBA" id="ARBA00022737"/>
    </source>
</evidence>
<dbReference type="Pfam" id="PF25390">
    <property type="entry name" value="WD40_RLD"/>
    <property type="match status" value="1"/>
</dbReference>
<dbReference type="SUPFAM" id="SSF50985">
    <property type="entry name" value="RCC1/BLIP-II"/>
    <property type="match status" value="2"/>
</dbReference>
<feature type="compositionally biased region" description="Basic and acidic residues" evidence="3">
    <location>
        <begin position="584"/>
        <end position="604"/>
    </location>
</feature>
<keyword evidence="1" id="KW-0677">Repeat</keyword>
<dbReference type="OrthoDB" id="10253607at2759"/>
<dbReference type="PRINTS" id="PR00633">
    <property type="entry name" value="RCCNDNSATION"/>
</dbReference>
<dbReference type="PROSITE" id="PS50012">
    <property type="entry name" value="RCC1_3"/>
    <property type="match status" value="6"/>
</dbReference>
<feature type="compositionally biased region" description="Basic residues" evidence="3">
    <location>
        <begin position="617"/>
        <end position="628"/>
    </location>
</feature>
<feature type="compositionally biased region" description="Low complexity" evidence="3">
    <location>
        <begin position="659"/>
        <end position="697"/>
    </location>
</feature>
<feature type="repeat" description="RCC1" evidence="2">
    <location>
        <begin position="263"/>
        <end position="315"/>
    </location>
</feature>
<dbReference type="PROSITE" id="PS00626">
    <property type="entry name" value="RCC1_2"/>
    <property type="match status" value="3"/>
</dbReference>
<feature type="region of interest" description="Disordered" evidence="3">
    <location>
        <begin position="561"/>
        <end position="836"/>
    </location>
</feature>
<feature type="domain" description="RCC1-like" evidence="4">
    <location>
        <begin position="29"/>
        <end position="365"/>
    </location>
</feature>
<dbReference type="Proteomes" id="UP000215902">
    <property type="component" value="Unassembled WGS sequence"/>
</dbReference>
<dbReference type="STRING" id="282301.A0A267FVU4"/>
<reference evidence="5 6" key="1">
    <citation type="submission" date="2017-06" db="EMBL/GenBank/DDBJ databases">
        <title>A platform for efficient transgenesis in Macrostomum lignano, a flatworm model organism for stem cell research.</title>
        <authorList>
            <person name="Berezikov E."/>
        </authorList>
    </citation>
    <scope>NUCLEOTIDE SEQUENCE [LARGE SCALE GENOMIC DNA]</scope>
    <source>
        <strain evidence="5">DV1</strain>
        <tissue evidence="5">Whole organism</tissue>
    </source>
</reference>
<feature type="compositionally biased region" description="Low complexity" evidence="3">
    <location>
        <begin position="809"/>
        <end position="823"/>
    </location>
</feature>
<proteinExistence type="predicted"/>
<feature type="region of interest" description="Disordered" evidence="3">
    <location>
        <begin position="517"/>
        <end position="543"/>
    </location>
</feature>
<feature type="compositionally biased region" description="Gly residues" evidence="3">
    <location>
        <begin position="761"/>
        <end position="772"/>
    </location>
</feature>
<dbReference type="PANTHER" id="PTHR22870:SF408">
    <property type="entry name" value="OS09G0560450 PROTEIN"/>
    <property type="match status" value="1"/>
</dbReference>
<evidence type="ECO:0000259" key="4">
    <source>
        <dbReference type="Pfam" id="PF25390"/>
    </source>
</evidence>
<feature type="repeat" description="RCC1" evidence="2">
    <location>
        <begin position="105"/>
        <end position="155"/>
    </location>
</feature>
<feature type="compositionally biased region" description="Low complexity" evidence="3">
    <location>
        <begin position="727"/>
        <end position="746"/>
    </location>
</feature>
<evidence type="ECO:0000313" key="6">
    <source>
        <dbReference type="Proteomes" id="UP000215902"/>
    </source>
</evidence>
<feature type="repeat" description="RCC1" evidence="2">
    <location>
        <begin position="51"/>
        <end position="104"/>
    </location>
</feature>
<feature type="compositionally biased region" description="Pro residues" evidence="3">
    <location>
        <begin position="698"/>
        <end position="707"/>
    </location>
</feature>
<organism evidence="5 6">
    <name type="scientific">Macrostomum lignano</name>
    <dbReference type="NCBI Taxonomy" id="282301"/>
    <lineage>
        <taxon>Eukaryota</taxon>
        <taxon>Metazoa</taxon>
        <taxon>Spiralia</taxon>
        <taxon>Lophotrochozoa</taxon>
        <taxon>Platyhelminthes</taxon>
        <taxon>Rhabditophora</taxon>
        <taxon>Macrostomorpha</taxon>
        <taxon>Macrostomida</taxon>
        <taxon>Macrostomidae</taxon>
        <taxon>Macrostomum</taxon>
    </lineage>
</organism>
<feature type="region of interest" description="Disordered" evidence="3">
    <location>
        <begin position="392"/>
        <end position="432"/>
    </location>
</feature>
<accession>A0A267FVU4</accession>
<dbReference type="InterPro" id="IPR058923">
    <property type="entry name" value="RCC1-like_dom"/>
</dbReference>
<feature type="repeat" description="RCC1" evidence="2">
    <location>
        <begin position="156"/>
        <end position="207"/>
    </location>
</feature>
<dbReference type="InterPro" id="IPR009091">
    <property type="entry name" value="RCC1/BLIP-II"/>
</dbReference>
<feature type="repeat" description="RCC1" evidence="2">
    <location>
        <begin position="317"/>
        <end position="371"/>
    </location>
</feature>
<protein>
    <recommendedName>
        <fullName evidence="4">RCC1-like domain-containing protein</fullName>
    </recommendedName>
</protein>
<evidence type="ECO:0000256" key="2">
    <source>
        <dbReference type="PROSITE-ProRule" id="PRU00235"/>
    </source>
</evidence>
<dbReference type="AlphaFoldDB" id="A0A267FVU4"/>
<keyword evidence="6" id="KW-1185">Reference proteome</keyword>
<dbReference type="PANTHER" id="PTHR22870">
    <property type="entry name" value="REGULATOR OF CHROMOSOME CONDENSATION"/>
    <property type="match status" value="1"/>
</dbReference>
<feature type="compositionally biased region" description="Low complexity" evidence="3">
    <location>
        <begin position="533"/>
        <end position="543"/>
    </location>
</feature>
<gene>
    <name evidence="5" type="ORF">BOX15_Mlig000213g1</name>
</gene>
<dbReference type="Gene3D" id="2.130.10.30">
    <property type="entry name" value="Regulator of chromosome condensation 1/beta-lactamase-inhibitor protein II"/>
    <property type="match status" value="1"/>
</dbReference>
<dbReference type="InterPro" id="IPR051210">
    <property type="entry name" value="Ub_ligase/GEF_domain"/>
</dbReference>
<evidence type="ECO:0000313" key="5">
    <source>
        <dbReference type="EMBL" id="PAA77207.1"/>
    </source>
</evidence>
<dbReference type="InterPro" id="IPR000408">
    <property type="entry name" value="Reg_chr_condens"/>
</dbReference>
<name>A0A267FVU4_9PLAT</name>
<dbReference type="EMBL" id="NIVC01000758">
    <property type="protein sequence ID" value="PAA77207.1"/>
    <property type="molecule type" value="Genomic_DNA"/>
</dbReference>